<dbReference type="InterPro" id="IPR038765">
    <property type="entry name" value="Papain-like_cys_pep_sf"/>
</dbReference>
<dbReference type="SUPFAM" id="SSF56349">
    <property type="entry name" value="DNA breaking-rejoining enzymes"/>
    <property type="match status" value="1"/>
</dbReference>
<feature type="compositionally biased region" description="Low complexity" evidence="2">
    <location>
        <begin position="272"/>
        <end position="295"/>
    </location>
</feature>
<dbReference type="VEuPathDB" id="TriTrypDB:BSAL_09585c"/>
<dbReference type="InterPro" id="IPR043502">
    <property type="entry name" value="DNA/RNA_pol_sf"/>
</dbReference>
<evidence type="ECO:0000313" key="4">
    <source>
        <dbReference type="Proteomes" id="UP000051952"/>
    </source>
</evidence>
<feature type="region of interest" description="Disordered" evidence="2">
    <location>
        <begin position="564"/>
        <end position="603"/>
    </location>
</feature>
<dbReference type="VEuPathDB" id="TriTrypDB:BSAL_89230"/>
<dbReference type="Gene3D" id="1.10.443.10">
    <property type="entry name" value="Intergrase catalytic core"/>
    <property type="match status" value="1"/>
</dbReference>
<feature type="region of interest" description="Disordered" evidence="2">
    <location>
        <begin position="264"/>
        <end position="403"/>
    </location>
</feature>
<evidence type="ECO:0000313" key="3">
    <source>
        <dbReference type="EMBL" id="CUE72298.1"/>
    </source>
</evidence>
<keyword evidence="4" id="KW-1185">Reference proteome</keyword>
<dbReference type="GO" id="GO:0006310">
    <property type="term" value="P:DNA recombination"/>
    <property type="evidence" value="ECO:0007669"/>
    <property type="project" value="UniProtKB-KW"/>
</dbReference>
<evidence type="ECO:0000256" key="1">
    <source>
        <dbReference type="ARBA" id="ARBA00023172"/>
    </source>
</evidence>
<dbReference type="Gene3D" id="3.30.70.270">
    <property type="match status" value="1"/>
</dbReference>
<dbReference type="Proteomes" id="UP000051952">
    <property type="component" value="Unassembled WGS sequence"/>
</dbReference>
<dbReference type="SUPFAM" id="SSF56672">
    <property type="entry name" value="DNA/RNA polymerases"/>
    <property type="match status" value="1"/>
</dbReference>
<dbReference type="GO" id="GO:0015074">
    <property type="term" value="P:DNA integration"/>
    <property type="evidence" value="ECO:0007669"/>
    <property type="project" value="InterPro"/>
</dbReference>
<gene>
    <name evidence="3" type="ORF">BSAL_54145</name>
</gene>
<dbReference type="OrthoDB" id="281207at2759"/>
<protein>
    <submittedName>
        <fullName evidence="3">TATE DNA transposon, putative</fullName>
    </submittedName>
</protein>
<dbReference type="InterPro" id="IPR043128">
    <property type="entry name" value="Rev_trsase/Diguanyl_cyclase"/>
</dbReference>
<evidence type="ECO:0000256" key="2">
    <source>
        <dbReference type="SAM" id="MobiDB-lite"/>
    </source>
</evidence>
<feature type="compositionally biased region" description="Gly residues" evidence="2">
    <location>
        <begin position="301"/>
        <end position="315"/>
    </location>
</feature>
<dbReference type="Gene3D" id="3.40.395.10">
    <property type="entry name" value="Adenoviral Proteinase, Chain A"/>
    <property type="match status" value="1"/>
</dbReference>
<reference evidence="4" key="1">
    <citation type="submission" date="2015-09" db="EMBL/GenBank/DDBJ databases">
        <authorList>
            <consortium name="Pathogen Informatics"/>
        </authorList>
    </citation>
    <scope>NUCLEOTIDE SEQUENCE [LARGE SCALE GENOMIC DNA]</scope>
    <source>
        <strain evidence="4">Lake Konstanz</strain>
    </source>
</reference>
<proteinExistence type="predicted"/>
<dbReference type="EMBL" id="CYKH01000124">
    <property type="protein sequence ID" value="CUE72298.1"/>
    <property type="molecule type" value="Genomic_DNA"/>
</dbReference>
<feature type="compositionally biased region" description="Polar residues" evidence="2">
    <location>
        <begin position="566"/>
        <end position="575"/>
    </location>
</feature>
<feature type="compositionally biased region" description="Basic and acidic residues" evidence="2">
    <location>
        <begin position="364"/>
        <end position="397"/>
    </location>
</feature>
<dbReference type="InterPro" id="IPR011010">
    <property type="entry name" value="DNA_brk_join_enz"/>
</dbReference>
<dbReference type="SUPFAM" id="SSF54001">
    <property type="entry name" value="Cysteine proteinases"/>
    <property type="match status" value="1"/>
</dbReference>
<feature type="non-terminal residue" evidence="3">
    <location>
        <position position="1290"/>
    </location>
</feature>
<dbReference type="InterPro" id="IPR013762">
    <property type="entry name" value="Integrase-like_cat_sf"/>
</dbReference>
<feature type="compositionally biased region" description="Low complexity" evidence="2">
    <location>
        <begin position="341"/>
        <end position="353"/>
    </location>
</feature>
<dbReference type="GO" id="GO:0003677">
    <property type="term" value="F:DNA binding"/>
    <property type="evidence" value="ECO:0007669"/>
    <property type="project" value="InterPro"/>
</dbReference>
<keyword evidence="1" id="KW-0233">DNA recombination</keyword>
<organism evidence="3 4">
    <name type="scientific">Bodo saltans</name>
    <name type="common">Flagellated protozoan</name>
    <dbReference type="NCBI Taxonomy" id="75058"/>
    <lineage>
        <taxon>Eukaryota</taxon>
        <taxon>Discoba</taxon>
        <taxon>Euglenozoa</taxon>
        <taxon>Kinetoplastea</taxon>
        <taxon>Metakinetoplastina</taxon>
        <taxon>Eubodonida</taxon>
        <taxon>Bodonidae</taxon>
        <taxon>Bodo</taxon>
    </lineage>
</organism>
<accession>A0A0S4IIL0</accession>
<name>A0A0S4IIL0_BODSA</name>
<dbReference type="Gene3D" id="3.10.10.10">
    <property type="entry name" value="HIV Type 1 Reverse Transcriptase, subunit A, domain 1"/>
    <property type="match status" value="1"/>
</dbReference>
<sequence length="1290" mass="143735">MRGGRSRSTSPVIPREPEEPTTLVAKYLKVTTEELSLLPETMIQETMAKLALDLPLQAKVLLSIRRTTDQPRDALALHFAEKERRLFDPWLVDEAKFRTRRDKFLAEDIEALKTAFVDLAKSNAVSATECVMATYALFVDRKYLAGILVRELPEDRIKAHNFLVAKLLGDDFLLQHGLALSRLPWPLFPPDPRLTATNVKLLMEARECSGGAPTSIGAMPKVFRPLGQVMGGEPNLPVLSGPDGPYVDCFQIANITRGLEAQVTKLSEQRRNQPSRPYQQQQQHPQQRHYNQPNHSYQGRNRGGYQGGSRGGHGGRGGHWRGPRGGEGDADGEAPDPHESQGQPQAQTQDTQARFLGGLPMGGDKNKDTRSASIGRDREGRGGEGRSNGERSGEEQSRASGAEALSSQDIDAFLAEAGCFYVPAALFFRWQEGTISTNEVLRSMKYNAPFVVHFRHHWVTIVIDATTREAQVWDSAPSPMVTRDLTRAATKLGWTRVEMKKSPRQARGSQECGLFAVAAVLLLTHVGYVPEVGERRLAHLRKLFYARKSAEFLAELSKTYNMPRIGSSNPNTTSVEGGAGPAQQCTAARQSKKGGGQCKNTVTSTPRTREALCQLHTLLMYTGPTNETCRATTRNGQCKNRAADKLTTCSFHTDDDTFRRWCENYRIDQEVQPPAPDDNVQLLEALAQVEDPDIEDECYAAVAWTMPANYVLPPTLGANATLSELRAHLHTAATKDFGHPLAKLAWRKATLKGHARALRTIVEEQVPPTLLRSPMVPALLEIFAMRRRNRGWTWSTTLRNLAELAGALKNLPVSRGIPMVDLSVDPQWLAAIRGTAGQAKEERPKVPEPISSTDITKALINEPRMAVRRLLAMTWLCCGRTGDVRQLAPGDVTREGPNMTVTFRRGKTIQRRGPYSLHTTLPEEWTEIIKANEGNFISDLKLATVSDVLATVRRISPRYENRSIRRGALQTLANTGVPEDTLLLFSGHTNVCTLRRYLAWGAIGTAKKQTMTAAARALAPEPRVRQNNPYAIGGEGPVQQNLRPIYDVREAPPPYSETWEHTHELHRLEHQARNFQSPERWLKFLGKEAPPVTELPMFERDNHEDEDEEEFPLSSKPVAATANIEELVAMIESGPLPRLSNGHIKRWCRVFSVTEREKKRRRHICEPLINDLFIDTETICFQNAADRDNAIARFSWAISLDFSSQYDQFGLHEAVRPNFGIKLPGGSTTMAVLPMGFRPSAAVGQAATWAITDVKQLAQEALHLEFHKDFIILTYIDNILILAHTKEHAT</sequence>